<dbReference type="InterPro" id="IPR051314">
    <property type="entry name" value="AAA_ATPase_RarA/MGS1/WRNIP1"/>
</dbReference>
<dbReference type="Gene3D" id="1.10.3710.10">
    <property type="entry name" value="DNA polymerase III clamp loader subunits, C-terminal domain"/>
    <property type="match status" value="1"/>
</dbReference>
<name>A0ABW0TZP8_9BACL</name>
<dbReference type="SMART" id="SM00382">
    <property type="entry name" value="AAA"/>
    <property type="match status" value="1"/>
</dbReference>
<evidence type="ECO:0000256" key="1">
    <source>
        <dbReference type="ARBA" id="ARBA00008959"/>
    </source>
</evidence>
<dbReference type="Pfam" id="PF12002">
    <property type="entry name" value="MgsA_C"/>
    <property type="match status" value="1"/>
</dbReference>
<keyword evidence="6" id="KW-1185">Reference proteome</keyword>
<dbReference type="InterPro" id="IPR008921">
    <property type="entry name" value="DNA_pol3_clamp-load_cplx_C"/>
</dbReference>
<organism evidence="5 6">
    <name type="scientific">Sporosarcina koreensis</name>
    <dbReference type="NCBI Taxonomy" id="334735"/>
    <lineage>
        <taxon>Bacteria</taxon>
        <taxon>Bacillati</taxon>
        <taxon>Bacillota</taxon>
        <taxon>Bacilli</taxon>
        <taxon>Bacillales</taxon>
        <taxon>Caryophanaceae</taxon>
        <taxon>Sporosarcina</taxon>
    </lineage>
</organism>
<dbReference type="CDD" id="cd18139">
    <property type="entry name" value="HLD_clamp_RarA"/>
    <property type="match status" value="1"/>
</dbReference>
<dbReference type="InterPro" id="IPR021886">
    <property type="entry name" value="MgsA_C"/>
</dbReference>
<dbReference type="EMBL" id="JBHSNP010000026">
    <property type="protein sequence ID" value="MFC5604000.1"/>
    <property type="molecule type" value="Genomic_DNA"/>
</dbReference>
<proteinExistence type="inferred from homology"/>
<dbReference type="InterPro" id="IPR032423">
    <property type="entry name" value="AAA_assoc_2"/>
</dbReference>
<dbReference type="RefSeq" id="WP_381445294.1">
    <property type="nucleotide sequence ID" value="NZ_JBHSNP010000026.1"/>
</dbReference>
<evidence type="ECO:0000256" key="2">
    <source>
        <dbReference type="ARBA" id="ARBA00022741"/>
    </source>
</evidence>
<sequence length="428" mass="46932">MHNEPLAFRMRPKNIDEVAGQQHIIGKDTALYRMISKGHVPSMLLYGEPGIGKTSLAYAIAGTSHLPFIALNATVSGKKDVEQVVAEARITGKVILFLDEIHRFNKLQQDTLLPHVEKGSIVLIGATTENPFHDVNPAIRSRCGEILQLNRLEPDDLVVLIERALLDEDRGLGKMKIGMNDSQIRKIAEGVNGDARKALTLLESIISASDEEEGKVIVEDWLIDNLIGRIGLVGDKKGSHHYNLLSALQKSVRGSDVNAAIFYLANLLEIGDLIAVSRRLLVMAYEDIGLAAPEVGPHVLAATEAAVRLGMPEARIPLANAVIEMCLASKSNSAYKAVDAAVKAINDGKTGDIPLHLRDTHYAGAAELGHEGYRYPHDTPIGTFGGWVNQQYLPDKIKQAEFYEPVHAGEEKRLAGIYERLKEFRKEK</sequence>
<dbReference type="InterPro" id="IPR003593">
    <property type="entry name" value="AAA+_ATPase"/>
</dbReference>
<dbReference type="Gene3D" id="1.20.272.10">
    <property type="match status" value="1"/>
</dbReference>
<protein>
    <submittedName>
        <fullName evidence="5">Replication-associated recombination protein A</fullName>
    </submittedName>
</protein>
<feature type="domain" description="AAA+ ATPase" evidence="4">
    <location>
        <begin position="39"/>
        <end position="151"/>
    </location>
</feature>
<comment type="similarity">
    <text evidence="1">Belongs to the AAA ATPase family. RarA/MGS1/WRNIP1 subfamily.</text>
</comment>
<evidence type="ECO:0000256" key="3">
    <source>
        <dbReference type="ARBA" id="ARBA00022840"/>
    </source>
</evidence>
<dbReference type="SUPFAM" id="SSF48019">
    <property type="entry name" value="post-AAA+ oligomerization domain-like"/>
    <property type="match status" value="1"/>
</dbReference>
<dbReference type="Pfam" id="PF00004">
    <property type="entry name" value="AAA"/>
    <property type="match status" value="1"/>
</dbReference>
<evidence type="ECO:0000259" key="4">
    <source>
        <dbReference type="SMART" id="SM00382"/>
    </source>
</evidence>
<keyword evidence="2" id="KW-0547">Nucleotide-binding</keyword>
<evidence type="ECO:0000313" key="5">
    <source>
        <dbReference type="EMBL" id="MFC5604000.1"/>
    </source>
</evidence>
<comment type="caution">
    <text evidence="5">The sequence shown here is derived from an EMBL/GenBank/DDBJ whole genome shotgun (WGS) entry which is preliminary data.</text>
</comment>
<dbReference type="PANTHER" id="PTHR13779">
    <property type="entry name" value="WERNER HELICASE-INTERACTING PROTEIN 1 FAMILY MEMBER"/>
    <property type="match status" value="1"/>
</dbReference>
<evidence type="ECO:0000313" key="6">
    <source>
        <dbReference type="Proteomes" id="UP001596071"/>
    </source>
</evidence>
<dbReference type="Gene3D" id="1.10.8.60">
    <property type="match status" value="1"/>
</dbReference>
<dbReference type="Pfam" id="PF16193">
    <property type="entry name" value="AAA_assoc_2"/>
    <property type="match status" value="1"/>
</dbReference>
<dbReference type="InterPro" id="IPR003959">
    <property type="entry name" value="ATPase_AAA_core"/>
</dbReference>
<accession>A0ABW0TZP8</accession>
<gene>
    <name evidence="5" type="ORF">ACFPTP_12300</name>
</gene>
<dbReference type="Gene3D" id="3.40.50.300">
    <property type="entry name" value="P-loop containing nucleotide triphosphate hydrolases"/>
    <property type="match status" value="1"/>
</dbReference>
<dbReference type="InterPro" id="IPR027417">
    <property type="entry name" value="P-loop_NTPase"/>
</dbReference>
<dbReference type="Proteomes" id="UP001596071">
    <property type="component" value="Unassembled WGS sequence"/>
</dbReference>
<dbReference type="SUPFAM" id="SSF52540">
    <property type="entry name" value="P-loop containing nucleoside triphosphate hydrolases"/>
    <property type="match status" value="1"/>
</dbReference>
<reference evidence="6" key="1">
    <citation type="journal article" date="2019" name="Int. J. Syst. Evol. Microbiol.">
        <title>The Global Catalogue of Microorganisms (GCM) 10K type strain sequencing project: providing services to taxonomists for standard genome sequencing and annotation.</title>
        <authorList>
            <consortium name="The Broad Institute Genomics Platform"/>
            <consortium name="The Broad Institute Genome Sequencing Center for Infectious Disease"/>
            <person name="Wu L."/>
            <person name="Ma J."/>
        </authorList>
    </citation>
    <scope>NUCLEOTIDE SEQUENCE [LARGE SCALE GENOMIC DNA]</scope>
    <source>
        <strain evidence="6">KACC 11299</strain>
    </source>
</reference>
<dbReference type="CDD" id="cd00009">
    <property type="entry name" value="AAA"/>
    <property type="match status" value="1"/>
</dbReference>
<dbReference type="PANTHER" id="PTHR13779:SF7">
    <property type="entry name" value="ATPASE WRNIP1"/>
    <property type="match status" value="1"/>
</dbReference>
<keyword evidence="3" id="KW-0067">ATP-binding</keyword>